<dbReference type="Proteomes" id="UP000596381">
    <property type="component" value="Segment"/>
</dbReference>
<gene>
    <name evidence="1" type="ORF">vBKpMFBKp24_087</name>
</gene>
<sequence>MGKYHRTIVIFNVKDWPARNLFLYYDRYISPLIRGKSDKTISFEVVDFMLAVITFVLDARFLSHQEAAERLDDFLDLYFVNRDDTDNEIHLLSASDRYKLTCYIEDMAEVIAYDLLNTFKSRELRYNDNTMIDDVLLRNDTVSFVLNDLERETW</sequence>
<dbReference type="EMBL" id="MW394391">
    <property type="protein sequence ID" value="QQV92198.1"/>
    <property type="molecule type" value="Genomic_DNA"/>
</dbReference>
<protein>
    <submittedName>
        <fullName evidence="1">Uncharacterized protein</fullName>
    </submittedName>
</protein>
<evidence type="ECO:0000313" key="1">
    <source>
        <dbReference type="EMBL" id="QQV92198.1"/>
    </source>
</evidence>
<evidence type="ECO:0000313" key="2">
    <source>
        <dbReference type="Proteomes" id="UP000596381"/>
    </source>
</evidence>
<reference evidence="1 2" key="1">
    <citation type="submission" date="2020-12" db="EMBL/GenBank/DDBJ databases">
        <title>Genomic characterization of four novel bacteriophages infecting Klebsiella pneumoniae.</title>
        <authorList>
            <person name="Estrada Bonilla B."/>
            <person name="Costa A.R."/>
            <person name="van Rossum T."/>
            <person name="Hagedoorn S."/>
            <person name="Wallinga H."/>
            <person name="Xiao M."/>
            <person name="Song W."/>
            <person name="Haas P.-J."/>
            <person name="Nobrega F.L."/>
            <person name="Brouns S.J.J."/>
        </authorList>
    </citation>
    <scope>NUCLEOTIDE SEQUENCE [LARGE SCALE GENOMIC DNA]</scope>
</reference>
<keyword evidence="2" id="KW-1185">Reference proteome</keyword>
<accession>A0A7U0GBN0</accession>
<proteinExistence type="predicted"/>
<organism evidence="1 2">
    <name type="scientific">Klebsiella phage vB_KpM_FBKp24</name>
    <dbReference type="NCBI Taxonomy" id="2801834"/>
    <lineage>
        <taxon>Viruses</taxon>
        <taxon>Duplodnaviria</taxon>
        <taxon>Heunggongvirae</taxon>
        <taxon>Uroviricota</taxon>
        <taxon>Caudoviricetes</taxon>
        <taxon>Chimalliviridae</taxon>
        <taxon>Maaswegvirus</taxon>
        <taxon>Maaswegvirus Kp24</taxon>
    </lineage>
</organism>
<name>A0A7U0GBN0_9CAUD</name>